<dbReference type="AlphaFoldDB" id="A0A6I4T063"/>
<dbReference type="InterPro" id="IPR036188">
    <property type="entry name" value="FAD/NAD-bd_sf"/>
</dbReference>
<dbReference type="SUPFAM" id="SSF51905">
    <property type="entry name" value="FAD/NAD(P)-binding domain"/>
    <property type="match status" value="1"/>
</dbReference>
<protein>
    <submittedName>
        <fullName evidence="4">FAD-binding protein</fullName>
    </submittedName>
</protein>
<evidence type="ECO:0000259" key="3">
    <source>
        <dbReference type="Pfam" id="PF01494"/>
    </source>
</evidence>
<evidence type="ECO:0000313" key="5">
    <source>
        <dbReference type="Proteomes" id="UP000433652"/>
    </source>
</evidence>
<keyword evidence="2" id="KW-0503">Monooxygenase</keyword>
<name>A0A6I4T063_9SPHN</name>
<comment type="caution">
    <text evidence="4">The sequence shown here is derived from an EMBL/GenBank/DDBJ whole genome shotgun (WGS) entry which is preliminary data.</text>
</comment>
<dbReference type="GO" id="GO:0071949">
    <property type="term" value="F:FAD binding"/>
    <property type="evidence" value="ECO:0007669"/>
    <property type="project" value="InterPro"/>
</dbReference>
<dbReference type="Gene3D" id="3.50.50.60">
    <property type="entry name" value="FAD/NAD(P)-binding domain"/>
    <property type="match status" value="1"/>
</dbReference>
<evidence type="ECO:0000256" key="2">
    <source>
        <dbReference type="ARBA" id="ARBA00023033"/>
    </source>
</evidence>
<dbReference type="PANTHER" id="PTHR13789">
    <property type="entry name" value="MONOOXYGENASE"/>
    <property type="match status" value="1"/>
</dbReference>
<keyword evidence="1" id="KW-0560">Oxidoreductase</keyword>
<evidence type="ECO:0000256" key="1">
    <source>
        <dbReference type="ARBA" id="ARBA00023002"/>
    </source>
</evidence>
<dbReference type="InterPro" id="IPR050493">
    <property type="entry name" value="FAD-dep_Monooxygenase_BioMet"/>
</dbReference>
<dbReference type="Proteomes" id="UP000433652">
    <property type="component" value="Unassembled WGS sequence"/>
</dbReference>
<dbReference type="PANTHER" id="PTHR13789:SF309">
    <property type="entry name" value="PUTATIVE (AFU_ORTHOLOGUE AFUA_6G14510)-RELATED"/>
    <property type="match status" value="1"/>
</dbReference>
<accession>A0A6I4T063</accession>
<dbReference type="NCBIfam" id="NF005313">
    <property type="entry name" value="PRK06847.1"/>
    <property type="match status" value="1"/>
</dbReference>
<gene>
    <name evidence="4" type="ORF">GRI89_15710</name>
</gene>
<dbReference type="Pfam" id="PF01494">
    <property type="entry name" value="FAD_binding_3"/>
    <property type="match status" value="1"/>
</dbReference>
<dbReference type="RefSeq" id="WP_159797622.1">
    <property type="nucleotide sequence ID" value="NZ_WTYM01000058.1"/>
</dbReference>
<dbReference type="EMBL" id="WTYM01000058">
    <property type="protein sequence ID" value="MXO60988.1"/>
    <property type="molecule type" value="Genomic_DNA"/>
</dbReference>
<dbReference type="OrthoDB" id="5499180at2"/>
<sequence>MKALNVLVIGGGIGGLTAAIALGRARHAVTVIERDPEWTVYGVGIIQQGNVLRAMQQLDILDAYLDAAVGFDAVAIHAPDGTQVARVPSRPLVENCPANVGISRPALQKVLADKAREAGAEIRLGVTADELASDATGVKVRFSDGREQRFDIAIGADGIHSQTRGMLFPDAPQPEFTGQSVWRYNLPRPADLDALHVYNGPIGAGLVPISDALMYMYLTTPEPGNPRYPADGLAATMRGKVPAPLVDLAALITDDAGVVYRPLEAVMVEGPWHKGAVVLLGDAVHATTPHLGQGAGMAIEDSIVLSEELARAETPEEAFTAYQNRRMKRCKYIVERSLAICFGQLGKGPPVDNAQATAEMSQVVAQPI</sequence>
<dbReference type="GO" id="GO:0004497">
    <property type="term" value="F:monooxygenase activity"/>
    <property type="evidence" value="ECO:0007669"/>
    <property type="project" value="UniProtKB-KW"/>
</dbReference>
<dbReference type="PRINTS" id="PR00420">
    <property type="entry name" value="RNGMNOXGNASE"/>
</dbReference>
<organism evidence="4 5">
    <name type="scientific">Croceibacterium salegens</name>
    <dbReference type="NCBI Taxonomy" id="1737568"/>
    <lineage>
        <taxon>Bacteria</taxon>
        <taxon>Pseudomonadati</taxon>
        <taxon>Pseudomonadota</taxon>
        <taxon>Alphaproteobacteria</taxon>
        <taxon>Sphingomonadales</taxon>
        <taxon>Erythrobacteraceae</taxon>
        <taxon>Croceibacterium</taxon>
    </lineage>
</organism>
<reference evidence="4 5" key="1">
    <citation type="submission" date="2019-12" db="EMBL/GenBank/DDBJ databases">
        <title>Genomic-based taxomic classification of the family Erythrobacteraceae.</title>
        <authorList>
            <person name="Xu L."/>
        </authorList>
    </citation>
    <scope>NUCLEOTIDE SEQUENCE [LARGE SCALE GENOMIC DNA]</scope>
    <source>
        <strain evidence="4 5">MCCC 1K01500</strain>
    </source>
</reference>
<evidence type="ECO:0000313" key="4">
    <source>
        <dbReference type="EMBL" id="MXO60988.1"/>
    </source>
</evidence>
<keyword evidence="5" id="KW-1185">Reference proteome</keyword>
<dbReference type="InterPro" id="IPR002938">
    <property type="entry name" value="FAD-bd"/>
</dbReference>
<proteinExistence type="predicted"/>
<feature type="domain" description="FAD-binding" evidence="3">
    <location>
        <begin position="5"/>
        <end position="337"/>
    </location>
</feature>